<organism evidence="5 6">
    <name type="scientific">Streptomyces jumonjinensis</name>
    <dbReference type="NCBI Taxonomy" id="1945"/>
    <lineage>
        <taxon>Bacteria</taxon>
        <taxon>Bacillati</taxon>
        <taxon>Actinomycetota</taxon>
        <taxon>Actinomycetes</taxon>
        <taxon>Kitasatosporales</taxon>
        <taxon>Streptomycetaceae</taxon>
        <taxon>Streptomyces</taxon>
    </lineage>
</organism>
<dbReference type="Gene3D" id="3.40.190.10">
    <property type="entry name" value="Periplasmic binding protein-like II"/>
    <property type="match status" value="2"/>
</dbReference>
<accession>A0A646KR09</accession>
<dbReference type="GO" id="GO:0030313">
    <property type="term" value="C:cell envelope"/>
    <property type="evidence" value="ECO:0007669"/>
    <property type="project" value="UniProtKB-SubCell"/>
</dbReference>
<dbReference type="AlphaFoldDB" id="A0A646KR09"/>
<gene>
    <name evidence="5" type="ORF">FF041_32375</name>
</gene>
<sequence>MRPCCRAAASSPAVPDTAVTAVTAGVSDLPRIEPARPGVTVIEAWLSEFPFPGFLDAVRERAAEFERTHPRYRIVIRGFSYEKLPAKVVRAAASGSAPAIASYYSGASQLARDTRTADGAPLFVSVEKAIGGRSEILGEPVVIDDVLAGVREYYTYDGDLASMPMTLSTMLLYANTTLLERAGVPRTPRSWDEVELACKAVAGLPDGPAHGIAWPVDGKFMQHALAQQGGLLTDASNGHAGRSLRVDLTSPELLAYVRWWQRLHQEGHYLHTGVMEDWAGTFGALAGQRVALRFSSSFDANYMVRAAQDAGFGLEVGPLPHNDTVPWAGNWIGGDSLWLADGLDEATRDGALAFMQYLSSPLNIARRHKASGSAPVTGASVALLEEEGWFDEHPHHRVPVEQLALRGGPPSAHGALAGGLHGIQMEMMAAMEDVLTQGAPAGERFARAEAEAQRILDEYNAWALGTGPLTPETLAVRI</sequence>
<dbReference type="InterPro" id="IPR050490">
    <property type="entry name" value="Bact_solute-bd_prot1"/>
</dbReference>
<reference evidence="5 6" key="1">
    <citation type="submission" date="2019-05" db="EMBL/GenBank/DDBJ databases">
        <title>Comparative genomics and metabolomics analyses of clavulanic acid producing Streptomyces species provides insight into specialized metabolism and evolution of beta-lactam biosynthetic gene clusters.</title>
        <authorList>
            <person name="Moore M.A."/>
            <person name="Cruz-Morales P."/>
            <person name="Barona Gomez F."/>
            <person name="Kapil T."/>
        </authorList>
    </citation>
    <scope>NUCLEOTIDE SEQUENCE [LARGE SCALE GENOMIC DNA]</scope>
    <source>
        <strain evidence="5 6">NRRL 5741</strain>
    </source>
</reference>
<dbReference type="Proteomes" id="UP000419138">
    <property type="component" value="Unassembled WGS sequence"/>
</dbReference>
<comment type="subcellular location">
    <subcellularLocation>
        <location evidence="1">Cell envelope</location>
    </subcellularLocation>
</comment>
<evidence type="ECO:0000256" key="1">
    <source>
        <dbReference type="ARBA" id="ARBA00004196"/>
    </source>
</evidence>
<dbReference type="Pfam" id="PF13416">
    <property type="entry name" value="SBP_bac_8"/>
    <property type="match status" value="1"/>
</dbReference>
<proteinExistence type="inferred from homology"/>
<dbReference type="EMBL" id="VCLA01000192">
    <property type="protein sequence ID" value="MQT04683.1"/>
    <property type="molecule type" value="Genomic_DNA"/>
</dbReference>
<evidence type="ECO:0000256" key="2">
    <source>
        <dbReference type="ARBA" id="ARBA00008520"/>
    </source>
</evidence>
<keyword evidence="4" id="KW-0732">Signal</keyword>
<comment type="similarity">
    <text evidence="2">Belongs to the bacterial solute-binding protein 1 family.</text>
</comment>
<dbReference type="SUPFAM" id="SSF53850">
    <property type="entry name" value="Periplasmic binding protein-like II"/>
    <property type="match status" value="1"/>
</dbReference>
<evidence type="ECO:0000313" key="5">
    <source>
        <dbReference type="EMBL" id="MQT04683.1"/>
    </source>
</evidence>
<keyword evidence="3" id="KW-0813">Transport</keyword>
<evidence type="ECO:0000256" key="4">
    <source>
        <dbReference type="ARBA" id="ARBA00022729"/>
    </source>
</evidence>
<comment type="caution">
    <text evidence="5">The sequence shown here is derived from an EMBL/GenBank/DDBJ whole genome shotgun (WGS) entry which is preliminary data.</text>
</comment>
<keyword evidence="6" id="KW-1185">Reference proteome</keyword>
<name>A0A646KR09_STRJU</name>
<protein>
    <submittedName>
        <fullName evidence="5">Extracellular solute-binding protein</fullName>
    </submittedName>
</protein>
<dbReference type="OrthoDB" id="9780991at2"/>
<evidence type="ECO:0000313" key="6">
    <source>
        <dbReference type="Proteomes" id="UP000419138"/>
    </source>
</evidence>
<dbReference type="PANTHER" id="PTHR43649">
    <property type="entry name" value="ARABINOSE-BINDING PROTEIN-RELATED"/>
    <property type="match status" value="1"/>
</dbReference>
<dbReference type="InterPro" id="IPR006059">
    <property type="entry name" value="SBP"/>
</dbReference>
<evidence type="ECO:0000256" key="3">
    <source>
        <dbReference type="ARBA" id="ARBA00022448"/>
    </source>
</evidence>
<dbReference type="PANTHER" id="PTHR43649:SF31">
    <property type="entry name" value="SN-GLYCEROL-3-PHOSPHATE-BINDING PERIPLASMIC PROTEIN UGPB"/>
    <property type="match status" value="1"/>
</dbReference>